<keyword evidence="1" id="KW-0812">Transmembrane</keyword>
<feature type="transmembrane region" description="Helical" evidence="1">
    <location>
        <begin position="39"/>
        <end position="57"/>
    </location>
</feature>
<keyword evidence="1" id="KW-1133">Transmembrane helix</keyword>
<feature type="transmembrane region" description="Helical" evidence="1">
    <location>
        <begin position="89"/>
        <end position="109"/>
    </location>
</feature>
<dbReference type="InterPro" id="IPR037185">
    <property type="entry name" value="EmrE-like"/>
</dbReference>
<feature type="transmembrane region" description="Helical" evidence="1">
    <location>
        <begin position="210"/>
        <end position="230"/>
    </location>
</feature>
<evidence type="ECO:0000256" key="1">
    <source>
        <dbReference type="SAM" id="Phobius"/>
    </source>
</evidence>
<feature type="transmembrane region" description="Helical" evidence="1">
    <location>
        <begin position="121"/>
        <end position="140"/>
    </location>
</feature>
<dbReference type="EMBL" id="NCQP01000009">
    <property type="protein sequence ID" value="OWJ53821.1"/>
    <property type="molecule type" value="Genomic_DNA"/>
</dbReference>
<dbReference type="Pfam" id="PF00892">
    <property type="entry name" value="EamA"/>
    <property type="match status" value="2"/>
</dbReference>
<feature type="domain" description="EamA" evidence="2">
    <location>
        <begin position="145"/>
        <end position="279"/>
    </location>
</feature>
<dbReference type="PANTHER" id="PTHR22911:SF76">
    <property type="entry name" value="EAMA DOMAIN-CONTAINING PROTEIN"/>
    <property type="match status" value="1"/>
</dbReference>
<dbReference type="KEGG" id="pdl:Pyrde_1303"/>
<dbReference type="InterPro" id="IPR000620">
    <property type="entry name" value="EamA_dom"/>
</dbReference>
<dbReference type="STRING" id="1273541.Pyrde_1303"/>
<name>A0A0P0N4N7_9CREN</name>
<dbReference type="GeneID" id="26099644"/>
<gene>
    <name evidence="4" type="ORF">Pdsh_10310</name>
    <name evidence="3" type="ORF">Pyrde_1303</name>
</gene>
<dbReference type="Proteomes" id="UP000058613">
    <property type="component" value="Chromosome"/>
</dbReference>
<keyword evidence="6" id="KW-1185">Reference proteome</keyword>
<dbReference type="RefSeq" id="WP_082419525.1">
    <property type="nucleotide sequence ID" value="NZ_CP013011.1"/>
</dbReference>
<dbReference type="Proteomes" id="UP000196694">
    <property type="component" value="Unassembled WGS sequence"/>
</dbReference>
<keyword evidence="1" id="KW-0472">Membrane</keyword>
<dbReference type="SUPFAM" id="SSF103481">
    <property type="entry name" value="Multidrug resistance efflux transporter EmrE"/>
    <property type="match status" value="2"/>
</dbReference>
<feature type="domain" description="EamA" evidence="2">
    <location>
        <begin position="11"/>
        <end position="136"/>
    </location>
</feature>
<sequence>MTRQWVLPPWLALGLALIGISTAAPLARLAGVDGATAAWWRLLVGSGITLVAALLAGQLPRSRVLVTRSLPGGVFLAAHLALWLESLRYMSVASSTGIVVSYPVIAAAYEALVEASLPPRRLLGVVLGFAGVAVLSTPWAGATLPGALLALAGAFTAAAYFLTGRRLRVSGATTLEYTATVYTAAFLVMTLYCLAAGIEAWSPPGRSLSYLVALGLAPMIMGHTMLNYALAYYPAGVVTGVALLEPYGASLLAWLVLGEEPPPASIPGLVLSVTGAWLAISPGGASRRRRP</sequence>
<feature type="transmembrane region" description="Helical" evidence="1">
    <location>
        <begin position="146"/>
        <end position="163"/>
    </location>
</feature>
<feature type="transmembrane region" description="Helical" evidence="1">
    <location>
        <begin position="64"/>
        <end position="83"/>
    </location>
</feature>
<evidence type="ECO:0000313" key="4">
    <source>
        <dbReference type="EMBL" id="OWJ53821.1"/>
    </source>
</evidence>
<feature type="transmembrane region" description="Helical" evidence="1">
    <location>
        <begin position="237"/>
        <end position="257"/>
    </location>
</feature>
<feature type="transmembrane region" description="Helical" evidence="1">
    <location>
        <begin position="175"/>
        <end position="198"/>
    </location>
</feature>
<dbReference type="EMBL" id="CP013011">
    <property type="protein sequence ID" value="ALL01349.1"/>
    <property type="molecule type" value="Genomic_DNA"/>
</dbReference>
<dbReference type="GO" id="GO:0016020">
    <property type="term" value="C:membrane"/>
    <property type="evidence" value="ECO:0007669"/>
    <property type="project" value="InterPro"/>
</dbReference>
<evidence type="ECO:0000259" key="2">
    <source>
        <dbReference type="Pfam" id="PF00892"/>
    </source>
</evidence>
<feature type="transmembrane region" description="Helical" evidence="1">
    <location>
        <begin position="263"/>
        <end position="280"/>
    </location>
</feature>
<evidence type="ECO:0000313" key="5">
    <source>
        <dbReference type="Proteomes" id="UP000058613"/>
    </source>
</evidence>
<evidence type="ECO:0000313" key="6">
    <source>
        <dbReference type="Proteomes" id="UP000196694"/>
    </source>
</evidence>
<protein>
    <recommendedName>
        <fullName evidence="2">EamA domain-containing protein</fullName>
    </recommendedName>
</protein>
<accession>A0A0P0N4N7</accession>
<organism evidence="3 5">
    <name type="scientific">Pyrodictium delaneyi</name>
    <dbReference type="NCBI Taxonomy" id="1273541"/>
    <lineage>
        <taxon>Archaea</taxon>
        <taxon>Thermoproteota</taxon>
        <taxon>Thermoprotei</taxon>
        <taxon>Desulfurococcales</taxon>
        <taxon>Pyrodictiaceae</taxon>
        <taxon>Pyrodictium</taxon>
    </lineage>
</organism>
<reference evidence="3 5" key="1">
    <citation type="submission" date="2015-10" db="EMBL/GenBank/DDBJ databases">
        <title>Complete genome sequence of hyperthermophilic archaeon Pyrodictium delaneyi Su06.</title>
        <authorList>
            <person name="Jung J.-H."/>
            <person name="Lin J."/>
            <person name="Holden J.F."/>
            <person name="Park C.-S."/>
        </authorList>
    </citation>
    <scope>NUCLEOTIDE SEQUENCE [LARGE SCALE GENOMIC DNA]</scope>
    <source>
        <strain evidence="3 5">Su06</strain>
    </source>
</reference>
<dbReference type="PANTHER" id="PTHR22911">
    <property type="entry name" value="ACYL-MALONYL CONDENSING ENZYME-RELATED"/>
    <property type="match status" value="1"/>
</dbReference>
<dbReference type="AlphaFoldDB" id="A0A0P0N4N7"/>
<evidence type="ECO:0000313" key="3">
    <source>
        <dbReference type="EMBL" id="ALL01349.1"/>
    </source>
</evidence>
<dbReference type="OrthoDB" id="214554at2157"/>
<proteinExistence type="predicted"/>
<reference evidence="4 6" key="2">
    <citation type="submission" date="2017-05" db="EMBL/GenBank/DDBJ databases">
        <title>The draft genome of the hyperthermophilic archaeon 'Pyrodictium delaneyi strain Hulk', an iron and nitrate reducer, reveals the capacity for sulfate reduction.</title>
        <authorList>
            <person name="Demey L.M."/>
            <person name="Miller C."/>
            <person name="Manzella M."/>
            <person name="Reguera G."/>
            <person name="Kashefi K."/>
        </authorList>
    </citation>
    <scope>NUCLEOTIDE SEQUENCE [LARGE SCALE GENOMIC DNA]</scope>
    <source>
        <strain evidence="4 6">Hulk</strain>
    </source>
</reference>